<keyword evidence="6" id="KW-1185">Reference proteome</keyword>
<comment type="caution">
    <text evidence="5">The sequence shown here is derived from an EMBL/GenBank/DDBJ whole genome shotgun (WGS) entry which is preliminary data.</text>
</comment>
<reference evidence="5" key="1">
    <citation type="journal article" date="2014" name="Int. J. Syst. Evol. Microbiol.">
        <title>Complete genome sequence of Corynebacterium casei LMG S-19264T (=DSM 44701T), isolated from a smear-ripened cheese.</title>
        <authorList>
            <consortium name="US DOE Joint Genome Institute (JGI-PGF)"/>
            <person name="Walter F."/>
            <person name="Albersmeier A."/>
            <person name="Kalinowski J."/>
            <person name="Ruckert C."/>
        </authorList>
    </citation>
    <scope>NUCLEOTIDE SEQUENCE</scope>
    <source>
        <strain evidence="5">CGMCC 1.15179</strain>
    </source>
</reference>
<feature type="active site" description="Charge relay system" evidence="2">
    <location>
        <position position="207"/>
    </location>
</feature>
<dbReference type="InterPro" id="IPR012354">
    <property type="entry name" value="Esterase_lipase"/>
</dbReference>
<accession>A0A8J2YCR4</accession>
<evidence type="ECO:0000256" key="2">
    <source>
        <dbReference type="PIRSR" id="PIRSR017388-1"/>
    </source>
</evidence>
<dbReference type="InterPro" id="IPR050266">
    <property type="entry name" value="AB_hydrolase_sf"/>
</dbReference>
<dbReference type="Proteomes" id="UP000625210">
    <property type="component" value="Unassembled WGS sequence"/>
</dbReference>
<gene>
    <name evidence="5" type="ORF">GCM10011571_01220</name>
</gene>
<feature type="active site" description="Charge relay system" evidence="2">
    <location>
        <position position="177"/>
    </location>
</feature>
<dbReference type="PANTHER" id="PTHR43798:SF31">
    <property type="entry name" value="AB HYDROLASE SUPERFAMILY PROTEIN YCLE"/>
    <property type="match status" value="1"/>
</dbReference>
<feature type="binding site" evidence="3">
    <location>
        <position position="79"/>
    </location>
    <ligand>
        <name>substrate</name>
    </ligand>
</feature>
<reference evidence="5" key="2">
    <citation type="submission" date="2020-09" db="EMBL/GenBank/DDBJ databases">
        <authorList>
            <person name="Sun Q."/>
            <person name="Zhou Y."/>
        </authorList>
    </citation>
    <scope>NUCLEOTIDE SEQUENCE</scope>
    <source>
        <strain evidence="5">CGMCC 1.15179</strain>
    </source>
</reference>
<dbReference type="Gene3D" id="3.40.50.1820">
    <property type="entry name" value="alpha/beta hydrolase"/>
    <property type="match status" value="1"/>
</dbReference>
<organism evidence="5 6">
    <name type="scientific">Marinithermofilum abyssi</name>
    <dbReference type="NCBI Taxonomy" id="1571185"/>
    <lineage>
        <taxon>Bacteria</taxon>
        <taxon>Bacillati</taxon>
        <taxon>Bacillota</taxon>
        <taxon>Bacilli</taxon>
        <taxon>Bacillales</taxon>
        <taxon>Thermoactinomycetaceae</taxon>
        <taxon>Marinithermofilum</taxon>
    </lineage>
</organism>
<keyword evidence="1" id="KW-0378">Hydrolase</keyword>
<dbReference type="GO" id="GO:0016020">
    <property type="term" value="C:membrane"/>
    <property type="evidence" value="ECO:0007669"/>
    <property type="project" value="TreeGrafter"/>
</dbReference>
<dbReference type="InterPro" id="IPR029058">
    <property type="entry name" value="AB_hydrolase_fold"/>
</dbReference>
<dbReference type="EMBL" id="BMHQ01000001">
    <property type="protein sequence ID" value="GGE04031.1"/>
    <property type="molecule type" value="Genomic_DNA"/>
</dbReference>
<name>A0A8J2YCR4_9BACL</name>
<dbReference type="PANTHER" id="PTHR43798">
    <property type="entry name" value="MONOACYLGLYCEROL LIPASE"/>
    <property type="match status" value="1"/>
</dbReference>
<evidence type="ECO:0000256" key="3">
    <source>
        <dbReference type="PIRSR" id="PIRSR017388-2"/>
    </source>
</evidence>
<dbReference type="RefSeq" id="WP_188645992.1">
    <property type="nucleotide sequence ID" value="NZ_BMHQ01000001.1"/>
</dbReference>
<feature type="active site" description="Nucleophile" evidence="2">
    <location>
        <position position="78"/>
    </location>
</feature>
<feature type="binding site" evidence="3">
    <location>
        <position position="10"/>
    </location>
    <ligand>
        <name>substrate</name>
    </ligand>
</feature>
<dbReference type="PIRSF" id="PIRSF017388">
    <property type="entry name" value="Esterase_lipase"/>
    <property type="match status" value="1"/>
</dbReference>
<evidence type="ECO:0000259" key="4">
    <source>
        <dbReference type="Pfam" id="PF12146"/>
    </source>
</evidence>
<evidence type="ECO:0000313" key="6">
    <source>
        <dbReference type="Proteomes" id="UP000625210"/>
    </source>
</evidence>
<dbReference type="InterPro" id="IPR022742">
    <property type="entry name" value="Hydrolase_4"/>
</dbReference>
<proteinExistence type="predicted"/>
<evidence type="ECO:0000256" key="1">
    <source>
        <dbReference type="ARBA" id="ARBA00022801"/>
    </source>
</evidence>
<dbReference type="AlphaFoldDB" id="A0A8J2YCR4"/>
<dbReference type="GO" id="GO:0052689">
    <property type="term" value="F:carboxylic ester hydrolase activity"/>
    <property type="evidence" value="ECO:0007669"/>
    <property type="project" value="InterPro"/>
</dbReference>
<dbReference type="Pfam" id="PF12146">
    <property type="entry name" value="Hydrolase_4"/>
    <property type="match status" value="1"/>
</dbReference>
<sequence length="229" mass="25482">MRGYLLIHGFAGTPADLEAVAGLIKEYGGAVACPLLPGHGGDRDLMRKAGWKDWVAASEQSLLELSSRCSKVTVIGFSMGAIIGALLGVKYSLDRLVLMSPPVLYTNPPELVKGASEAFRGRMGDNPEATEYLKEYFRRLFRAPVRSLNELHRLIKTAQPAFDRLQVPTLIMQGERDDLAHPKGAKMLYKRIPAKEKKLVMLPNSRHLICNDCERDVLLQEVHQFLNLS</sequence>
<dbReference type="SUPFAM" id="SSF53474">
    <property type="entry name" value="alpha/beta-Hydrolases"/>
    <property type="match status" value="1"/>
</dbReference>
<protein>
    <submittedName>
        <fullName evidence="5">Carboxylesterase</fullName>
    </submittedName>
</protein>
<feature type="domain" description="Serine aminopeptidase S33" evidence="4">
    <location>
        <begin position="5"/>
        <end position="213"/>
    </location>
</feature>
<evidence type="ECO:0000313" key="5">
    <source>
        <dbReference type="EMBL" id="GGE04031.1"/>
    </source>
</evidence>